<dbReference type="Proteomes" id="UP000265692">
    <property type="component" value="Unassembled WGS sequence"/>
</dbReference>
<dbReference type="EMBL" id="QWEI01000007">
    <property type="protein sequence ID" value="RHW35025.1"/>
    <property type="molecule type" value="Genomic_DNA"/>
</dbReference>
<keyword evidence="2" id="KW-1185">Reference proteome</keyword>
<organism evidence="1 2">
    <name type="scientific">Ureibacillus yapensis</name>
    <dbReference type="NCBI Taxonomy" id="2304605"/>
    <lineage>
        <taxon>Bacteria</taxon>
        <taxon>Bacillati</taxon>
        <taxon>Bacillota</taxon>
        <taxon>Bacilli</taxon>
        <taxon>Bacillales</taxon>
        <taxon>Caryophanaceae</taxon>
        <taxon>Ureibacillus</taxon>
    </lineage>
</organism>
<proteinExistence type="predicted"/>
<evidence type="ECO:0000313" key="1">
    <source>
        <dbReference type="EMBL" id="RHW35025.1"/>
    </source>
</evidence>
<reference evidence="1 2" key="1">
    <citation type="submission" date="2018-08" db="EMBL/GenBank/DDBJ databases">
        <title>Lysinibacillus sp. YLB-03 draft genome sequence.</title>
        <authorList>
            <person name="Yu L."/>
        </authorList>
    </citation>
    <scope>NUCLEOTIDE SEQUENCE [LARGE SCALE GENOMIC DNA]</scope>
    <source>
        <strain evidence="1 2">YLB-03</strain>
    </source>
</reference>
<dbReference type="OrthoDB" id="2928999at2"/>
<comment type="caution">
    <text evidence="1">The sequence shown here is derived from an EMBL/GenBank/DDBJ whole genome shotgun (WGS) entry which is preliminary data.</text>
</comment>
<protein>
    <submittedName>
        <fullName evidence="1">Uncharacterized protein</fullName>
    </submittedName>
</protein>
<gene>
    <name evidence="1" type="ORF">D1B33_13360</name>
</gene>
<sequence length="102" mass="11870">MYIENVKNAIKHMTEEQYSDFIEKLKSHVLSNFDANPRPSIIEEQVRKFANDPEKVISLRYFEAYLLILDQVSVDGDIRGGFGLEIQQLKSRIQEVKGGYIY</sequence>
<evidence type="ECO:0000313" key="2">
    <source>
        <dbReference type="Proteomes" id="UP000265692"/>
    </source>
</evidence>
<accession>A0A396S5H5</accession>
<dbReference type="AlphaFoldDB" id="A0A396S5H5"/>
<dbReference type="RefSeq" id="WP_118876899.1">
    <property type="nucleotide sequence ID" value="NZ_QWEI01000007.1"/>
</dbReference>
<name>A0A396S5H5_9BACL</name>